<evidence type="ECO:0000313" key="2">
    <source>
        <dbReference type="EMBL" id="ELU04871.1"/>
    </source>
</evidence>
<dbReference type="AlphaFoldDB" id="R7UNA0"/>
<dbReference type="EMBL" id="KB302014">
    <property type="protein sequence ID" value="ELU04871.1"/>
    <property type="molecule type" value="Genomic_DNA"/>
</dbReference>
<reference evidence="3" key="3">
    <citation type="submission" date="2015-06" db="UniProtKB">
        <authorList>
            <consortium name="EnsemblMetazoa"/>
        </authorList>
    </citation>
    <scope>IDENTIFICATION</scope>
</reference>
<evidence type="ECO:0000313" key="4">
    <source>
        <dbReference type="Proteomes" id="UP000014760"/>
    </source>
</evidence>
<accession>R7UNA0</accession>
<dbReference type="EnsemblMetazoa" id="CapteT213431">
    <property type="protein sequence ID" value="CapteP213431"/>
    <property type="gene ID" value="CapteG213431"/>
</dbReference>
<dbReference type="SUPFAM" id="SSF48264">
    <property type="entry name" value="Cytochrome P450"/>
    <property type="match status" value="1"/>
</dbReference>
<keyword evidence="1" id="KW-0472">Membrane</keyword>
<evidence type="ECO:0000256" key="1">
    <source>
        <dbReference type="SAM" id="Phobius"/>
    </source>
</evidence>
<dbReference type="GO" id="GO:0004497">
    <property type="term" value="F:monooxygenase activity"/>
    <property type="evidence" value="ECO:0007669"/>
    <property type="project" value="InterPro"/>
</dbReference>
<name>R7UNA0_CAPTE</name>
<evidence type="ECO:0000313" key="3">
    <source>
        <dbReference type="EnsemblMetazoa" id="CapteP213431"/>
    </source>
</evidence>
<protein>
    <recommendedName>
        <fullName evidence="5">Cytochrome P450</fullName>
    </recommendedName>
</protein>
<dbReference type="InterPro" id="IPR036396">
    <property type="entry name" value="Cyt_P450_sf"/>
</dbReference>
<dbReference type="GO" id="GO:0005506">
    <property type="term" value="F:iron ion binding"/>
    <property type="evidence" value="ECO:0007669"/>
    <property type="project" value="InterPro"/>
</dbReference>
<proteinExistence type="predicted"/>
<organism evidence="2">
    <name type="scientific">Capitella teleta</name>
    <name type="common">Polychaete worm</name>
    <dbReference type="NCBI Taxonomy" id="283909"/>
    <lineage>
        <taxon>Eukaryota</taxon>
        <taxon>Metazoa</taxon>
        <taxon>Spiralia</taxon>
        <taxon>Lophotrochozoa</taxon>
        <taxon>Annelida</taxon>
        <taxon>Polychaeta</taxon>
        <taxon>Sedentaria</taxon>
        <taxon>Scolecida</taxon>
        <taxon>Capitellidae</taxon>
        <taxon>Capitella</taxon>
    </lineage>
</organism>
<gene>
    <name evidence="2" type="ORF">CAPTEDRAFT_213431</name>
</gene>
<evidence type="ECO:0008006" key="5">
    <source>
        <dbReference type="Google" id="ProtNLM"/>
    </source>
</evidence>
<keyword evidence="1" id="KW-1133">Transmembrane helix</keyword>
<dbReference type="HOGENOM" id="CLU_1361577_0_0_1"/>
<reference evidence="2 4" key="2">
    <citation type="journal article" date="2013" name="Nature">
        <title>Insights into bilaterian evolution from three spiralian genomes.</title>
        <authorList>
            <person name="Simakov O."/>
            <person name="Marletaz F."/>
            <person name="Cho S.J."/>
            <person name="Edsinger-Gonzales E."/>
            <person name="Havlak P."/>
            <person name="Hellsten U."/>
            <person name="Kuo D.H."/>
            <person name="Larsson T."/>
            <person name="Lv J."/>
            <person name="Arendt D."/>
            <person name="Savage R."/>
            <person name="Osoegawa K."/>
            <person name="de Jong P."/>
            <person name="Grimwood J."/>
            <person name="Chapman J.A."/>
            <person name="Shapiro H."/>
            <person name="Aerts A."/>
            <person name="Otillar R.P."/>
            <person name="Terry A.Y."/>
            <person name="Boore J.L."/>
            <person name="Grigoriev I.V."/>
            <person name="Lindberg D.R."/>
            <person name="Seaver E.C."/>
            <person name="Weisblat D.A."/>
            <person name="Putnam N.H."/>
            <person name="Rokhsar D.S."/>
        </authorList>
    </citation>
    <scope>NUCLEOTIDE SEQUENCE</scope>
    <source>
        <strain evidence="2 4">I ESC-2004</strain>
    </source>
</reference>
<keyword evidence="1" id="KW-0812">Transmembrane</keyword>
<reference evidence="4" key="1">
    <citation type="submission" date="2012-12" db="EMBL/GenBank/DDBJ databases">
        <authorList>
            <person name="Hellsten U."/>
            <person name="Grimwood J."/>
            <person name="Chapman J.A."/>
            <person name="Shapiro H."/>
            <person name="Aerts A."/>
            <person name="Otillar R.P."/>
            <person name="Terry A.Y."/>
            <person name="Boore J.L."/>
            <person name="Simakov O."/>
            <person name="Marletaz F."/>
            <person name="Cho S.-J."/>
            <person name="Edsinger-Gonzales E."/>
            <person name="Havlak P."/>
            <person name="Kuo D.-H."/>
            <person name="Larsson T."/>
            <person name="Lv J."/>
            <person name="Arendt D."/>
            <person name="Savage R."/>
            <person name="Osoegawa K."/>
            <person name="de Jong P."/>
            <person name="Lindberg D.R."/>
            <person name="Seaver E.C."/>
            <person name="Weisblat D.A."/>
            <person name="Putnam N.H."/>
            <person name="Grigoriev I.V."/>
            <person name="Rokhsar D.S."/>
        </authorList>
    </citation>
    <scope>NUCLEOTIDE SEQUENCE</scope>
    <source>
        <strain evidence="4">I ESC-2004</strain>
    </source>
</reference>
<dbReference type="GO" id="GO:0020037">
    <property type="term" value="F:heme binding"/>
    <property type="evidence" value="ECO:0007669"/>
    <property type="project" value="InterPro"/>
</dbReference>
<sequence length="201" mass="22456">MLSTAVVLWSLFLTPLLYAFFRFWRMMQGIRERGRAVDKFPGEPKHWLWGHLHLYPGPNEAGLAYGRRMTAKYPRSVGSWLGCLYPLVITRHPENAALLLKSSGQNEAGLAFLREKTAKFPRTSSAWITFLNPLVAVRHPHGMSAILRSSGGNEAGLAFLRENTAKYPRTSAVWLSSMNPLAAVHHPDGMSTILRSSGEIL</sequence>
<keyword evidence="4" id="KW-1185">Reference proteome</keyword>
<dbReference type="Proteomes" id="UP000014760">
    <property type="component" value="Unassembled WGS sequence"/>
</dbReference>
<dbReference type="STRING" id="283909.R7UNA0"/>
<dbReference type="OrthoDB" id="6282556at2759"/>
<dbReference type="EMBL" id="AMQN01008037">
    <property type="status" value="NOT_ANNOTATED_CDS"/>
    <property type="molecule type" value="Genomic_DNA"/>
</dbReference>
<feature type="transmembrane region" description="Helical" evidence="1">
    <location>
        <begin position="6"/>
        <end position="24"/>
    </location>
</feature>
<dbReference type="GO" id="GO:0016705">
    <property type="term" value="F:oxidoreductase activity, acting on paired donors, with incorporation or reduction of molecular oxygen"/>
    <property type="evidence" value="ECO:0007669"/>
    <property type="project" value="InterPro"/>
</dbReference>